<evidence type="ECO:0000313" key="1">
    <source>
        <dbReference type="EMBL" id="STT45877.1"/>
    </source>
</evidence>
<dbReference type="Proteomes" id="UP000255099">
    <property type="component" value="Unassembled WGS sequence"/>
</dbReference>
<keyword evidence="1" id="KW-0326">Glycosidase</keyword>
<sequence length="128" mass="14242">MFSQKLRHVEDDELRIDIDPCYEADPYELKLDEMIDAEPEPEVIEGLPASDALTPADRYLELFTNVQKSRIFADSKTFPTARRNTIRWTSCGTTARSNASPTSICGSSLRTTSGCRRARATSISPTPA</sequence>
<evidence type="ECO:0000313" key="2">
    <source>
        <dbReference type="Proteomes" id="UP000255099"/>
    </source>
</evidence>
<dbReference type="GO" id="GO:0004555">
    <property type="term" value="F:alpha,alpha-trehalase activity"/>
    <property type="evidence" value="ECO:0007669"/>
    <property type="project" value="UniProtKB-EC"/>
</dbReference>
<dbReference type="EC" id="3.2.1.28" evidence="1"/>
<name>A0A377VW14_KLEPN</name>
<dbReference type="EMBL" id="UGLB01000003">
    <property type="protein sequence ID" value="STT45877.1"/>
    <property type="molecule type" value="Genomic_DNA"/>
</dbReference>
<organism evidence="1 2">
    <name type="scientific">Klebsiella pneumoniae</name>
    <dbReference type="NCBI Taxonomy" id="573"/>
    <lineage>
        <taxon>Bacteria</taxon>
        <taxon>Pseudomonadati</taxon>
        <taxon>Pseudomonadota</taxon>
        <taxon>Gammaproteobacteria</taxon>
        <taxon>Enterobacterales</taxon>
        <taxon>Enterobacteriaceae</taxon>
        <taxon>Klebsiella/Raoultella group</taxon>
        <taxon>Klebsiella</taxon>
        <taxon>Klebsiella pneumoniae complex</taxon>
    </lineage>
</organism>
<accession>A0A377VW14</accession>
<protein>
    <submittedName>
        <fullName evidence="1">Cytoplasmic trehalase</fullName>
        <ecNumber evidence="1">3.2.1.28</ecNumber>
    </submittedName>
</protein>
<keyword evidence="1" id="KW-0378">Hydrolase</keyword>
<dbReference type="AlphaFoldDB" id="A0A377VW14"/>
<proteinExistence type="predicted"/>
<reference evidence="1 2" key="1">
    <citation type="submission" date="2018-06" db="EMBL/GenBank/DDBJ databases">
        <authorList>
            <consortium name="Pathogen Informatics"/>
            <person name="Doyle S."/>
        </authorList>
    </citation>
    <scope>NUCLEOTIDE SEQUENCE [LARGE SCALE GENOMIC DNA]</scope>
    <source>
        <strain evidence="1 2">NCTC9637</strain>
    </source>
</reference>
<gene>
    <name evidence="1" type="primary">treF_2</name>
    <name evidence="1" type="ORF">NCTC9637_00732</name>
</gene>